<gene>
    <name evidence="1" type="ORF">Xbud_03152</name>
</gene>
<dbReference type="AlphaFoldDB" id="A0A2D0IT49"/>
<accession>A0A2D0IT49</accession>
<dbReference type="Proteomes" id="UP000225833">
    <property type="component" value="Unassembled WGS sequence"/>
</dbReference>
<dbReference type="EMBL" id="NIBS01000021">
    <property type="protein sequence ID" value="PHM25077.1"/>
    <property type="molecule type" value="Genomic_DNA"/>
</dbReference>
<reference evidence="1 2" key="1">
    <citation type="journal article" date="2017" name="Nat. Microbiol.">
        <title>Natural product diversity associated with the nematode symbionts Photorhabdus and Xenorhabdus.</title>
        <authorList>
            <person name="Tobias N.J."/>
            <person name="Wolff H."/>
            <person name="Djahanschiri B."/>
            <person name="Grundmann F."/>
            <person name="Kronenwerth M."/>
            <person name="Shi Y.M."/>
            <person name="Simonyi S."/>
            <person name="Grun P."/>
            <person name="Shapiro-Ilan D."/>
            <person name="Pidot S.J."/>
            <person name="Stinear T.P."/>
            <person name="Ebersberger I."/>
            <person name="Bode H.B."/>
        </authorList>
    </citation>
    <scope>NUCLEOTIDE SEQUENCE [LARGE SCALE GENOMIC DNA]</scope>
    <source>
        <strain evidence="1 2">DSM 16342</strain>
    </source>
</reference>
<comment type="caution">
    <text evidence="1">The sequence shown here is derived from an EMBL/GenBank/DDBJ whole genome shotgun (WGS) entry which is preliminary data.</text>
</comment>
<evidence type="ECO:0000313" key="1">
    <source>
        <dbReference type="EMBL" id="PHM25077.1"/>
    </source>
</evidence>
<protein>
    <recommendedName>
        <fullName evidence="3">Replication protein</fullName>
    </recommendedName>
</protein>
<evidence type="ECO:0008006" key="3">
    <source>
        <dbReference type="Google" id="ProtNLM"/>
    </source>
</evidence>
<sequence>MLAGVNSGKNPDFNGYRQVNNKTKIHRHYVPKYAGGLPAIVPVRRLAGALKIHDWNRNTPLYKLRCKRNQRVSIRSERRETFSELALAMIAYADYNPDSEYLFEIMCSTEKLASLCGQLYHYDNGRKCYDPIRLALKDWEAADMIYIDRDRDPETRQCKAMRIWLRPAFFDGLGFSLAEIREIVTRFRRWMEKKGLRKDYQRVYAEHTLRLARSNVASLDNKHALKKLLLKVKRLVLGDDETLKKEKEHAINALEHRKNLIKATEPEPDENQVNRRIYENWSQKQPIAWRLAFEKEIQNLYPAFSGNELLRVYVKHLPDK</sequence>
<organism evidence="1 2">
    <name type="scientific">Xenorhabdus budapestensis</name>
    <dbReference type="NCBI Taxonomy" id="290110"/>
    <lineage>
        <taxon>Bacteria</taxon>
        <taxon>Pseudomonadati</taxon>
        <taxon>Pseudomonadota</taxon>
        <taxon>Gammaproteobacteria</taxon>
        <taxon>Enterobacterales</taxon>
        <taxon>Morganellaceae</taxon>
        <taxon>Xenorhabdus</taxon>
    </lineage>
</organism>
<evidence type="ECO:0000313" key="2">
    <source>
        <dbReference type="Proteomes" id="UP000225833"/>
    </source>
</evidence>
<proteinExistence type="predicted"/>
<name>A0A2D0IT49_XENBU</name>